<dbReference type="InterPro" id="IPR036291">
    <property type="entry name" value="NAD(P)-bd_dom_sf"/>
</dbReference>
<dbReference type="Proteomes" id="UP000630353">
    <property type="component" value="Unassembled WGS sequence"/>
</dbReference>
<dbReference type="PANTHER" id="PTHR43162">
    <property type="match status" value="1"/>
</dbReference>
<evidence type="ECO:0000259" key="1">
    <source>
        <dbReference type="Pfam" id="PF05368"/>
    </source>
</evidence>
<dbReference type="RefSeq" id="WP_189990732.1">
    <property type="nucleotide sequence ID" value="NZ_BMZS01000006.1"/>
</dbReference>
<gene>
    <name evidence="2" type="ORF">GCM10017083_28560</name>
</gene>
<feature type="domain" description="NmrA-like" evidence="1">
    <location>
        <begin position="5"/>
        <end position="213"/>
    </location>
</feature>
<dbReference type="SUPFAM" id="SSF51735">
    <property type="entry name" value="NAD(P)-binding Rossmann-fold domains"/>
    <property type="match status" value="1"/>
</dbReference>
<dbReference type="Gene3D" id="3.40.50.720">
    <property type="entry name" value="NAD(P)-binding Rossmann-like Domain"/>
    <property type="match status" value="1"/>
</dbReference>
<name>A0A918XT38_9PROT</name>
<accession>A0A918XT38</accession>
<dbReference type="PANTHER" id="PTHR43162:SF1">
    <property type="entry name" value="PRESTALK A DIFFERENTIATION PROTEIN A"/>
    <property type="match status" value="1"/>
</dbReference>
<reference evidence="2" key="1">
    <citation type="journal article" date="2014" name="Int. J. Syst. Evol. Microbiol.">
        <title>Complete genome sequence of Corynebacterium casei LMG S-19264T (=DSM 44701T), isolated from a smear-ripened cheese.</title>
        <authorList>
            <consortium name="US DOE Joint Genome Institute (JGI-PGF)"/>
            <person name="Walter F."/>
            <person name="Albersmeier A."/>
            <person name="Kalinowski J."/>
            <person name="Ruckert C."/>
        </authorList>
    </citation>
    <scope>NUCLEOTIDE SEQUENCE</scope>
    <source>
        <strain evidence="2">KCTC 42651</strain>
    </source>
</reference>
<dbReference type="EMBL" id="BMZS01000006">
    <property type="protein sequence ID" value="GHD52746.1"/>
    <property type="molecule type" value="Genomic_DNA"/>
</dbReference>
<protein>
    <submittedName>
        <fullName evidence="2">NmrA family transcriptional regulator</fullName>
    </submittedName>
</protein>
<proteinExistence type="predicted"/>
<sequence>MSVSPILVIGATGKTGRRIARSLERKGLPVRHGSRNAPTPFDWDEPETWPAALAGVRAAYVSYFPDLAFPGASDRIEALTRAAADAGVGRLVLLSGRGEPHAQHCEEIVRRSGLDYTLVRASWFAQNFSEGYLRDPALEGMVALPAGEVREPIVDVDDIADVAVAALTEPRHSKQLYEVTGPHLLTFTEAAAELSKVVGHPVRYVPITLEQFHAHMTGIGGAFIADVFTEICRETLDGRNQSLGDGVQRALGREPRDFTAFCRAAAAAGAWAQAA</sequence>
<keyword evidence="3" id="KW-1185">Reference proteome</keyword>
<organism evidence="2 3">
    <name type="scientific">Thalassobaculum fulvum</name>
    <dbReference type="NCBI Taxonomy" id="1633335"/>
    <lineage>
        <taxon>Bacteria</taxon>
        <taxon>Pseudomonadati</taxon>
        <taxon>Pseudomonadota</taxon>
        <taxon>Alphaproteobacteria</taxon>
        <taxon>Rhodospirillales</taxon>
        <taxon>Thalassobaculaceae</taxon>
        <taxon>Thalassobaculum</taxon>
    </lineage>
</organism>
<comment type="caution">
    <text evidence="2">The sequence shown here is derived from an EMBL/GenBank/DDBJ whole genome shotgun (WGS) entry which is preliminary data.</text>
</comment>
<dbReference type="Pfam" id="PF05368">
    <property type="entry name" value="NmrA"/>
    <property type="match status" value="1"/>
</dbReference>
<dbReference type="AlphaFoldDB" id="A0A918XT38"/>
<evidence type="ECO:0000313" key="2">
    <source>
        <dbReference type="EMBL" id="GHD52746.1"/>
    </source>
</evidence>
<evidence type="ECO:0000313" key="3">
    <source>
        <dbReference type="Proteomes" id="UP000630353"/>
    </source>
</evidence>
<reference evidence="2" key="2">
    <citation type="submission" date="2020-09" db="EMBL/GenBank/DDBJ databases">
        <authorList>
            <person name="Sun Q."/>
            <person name="Kim S."/>
        </authorList>
    </citation>
    <scope>NUCLEOTIDE SEQUENCE</scope>
    <source>
        <strain evidence="2">KCTC 42651</strain>
    </source>
</reference>
<dbReference type="Gene3D" id="3.90.25.10">
    <property type="entry name" value="UDP-galactose 4-epimerase, domain 1"/>
    <property type="match status" value="1"/>
</dbReference>
<dbReference type="InterPro" id="IPR051604">
    <property type="entry name" value="Ergot_Alk_Oxidoreductase"/>
</dbReference>
<dbReference type="InterPro" id="IPR008030">
    <property type="entry name" value="NmrA-like"/>
</dbReference>